<evidence type="ECO:0000259" key="3">
    <source>
        <dbReference type="Pfam" id="PF08669"/>
    </source>
</evidence>
<dbReference type="GO" id="GO:0005829">
    <property type="term" value="C:cytosol"/>
    <property type="evidence" value="ECO:0007669"/>
    <property type="project" value="TreeGrafter"/>
</dbReference>
<evidence type="ECO:0000259" key="2">
    <source>
        <dbReference type="Pfam" id="PF01571"/>
    </source>
</evidence>
<evidence type="ECO:0000313" key="5">
    <source>
        <dbReference type="EMBL" id="HJE23794.1"/>
    </source>
</evidence>
<evidence type="ECO:0000259" key="4">
    <source>
        <dbReference type="Pfam" id="PF09347"/>
    </source>
</evidence>
<dbReference type="EMBL" id="DYYG01000029">
    <property type="protein sequence ID" value="HJE23794.1"/>
    <property type="molecule type" value="Genomic_DNA"/>
</dbReference>
<feature type="region of interest" description="Disordered" evidence="1">
    <location>
        <begin position="770"/>
        <end position="789"/>
    </location>
</feature>
<dbReference type="PANTHER" id="PTHR43757:SF2">
    <property type="entry name" value="AMINOMETHYLTRANSFERASE, MITOCHONDRIAL"/>
    <property type="match status" value="1"/>
</dbReference>
<evidence type="ECO:0000313" key="6">
    <source>
        <dbReference type="Proteomes" id="UP000742631"/>
    </source>
</evidence>
<dbReference type="Proteomes" id="UP000742631">
    <property type="component" value="Unassembled WGS sequence"/>
</dbReference>
<dbReference type="InterPro" id="IPR018959">
    <property type="entry name" value="DUF1989"/>
</dbReference>
<dbReference type="AlphaFoldDB" id="A0A921E1U8"/>
<dbReference type="SUPFAM" id="SSF103025">
    <property type="entry name" value="Folate-binding domain"/>
    <property type="match status" value="1"/>
</dbReference>
<dbReference type="Pfam" id="PF09347">
    <property type="entry name" value="DUF1989"/>
    <property type="match status" value="1"/>
</dbReference>
<dbReference type="InterPro" id="IPR006222">
    <property type="entry name" value="GCVT_N"/>
</dbReference>
<comment type="caution">
    <text evidence="5">The sequence shown here is derived from an EMBL/GenBank/DDBJ whole genome shotgun (WGS) entry which is preliminary data.</text>
</comment>
<feature type="domain" description="Aminomethyltransferase C-terminal" evidence="3">
    <location>
        <begin position="676"/>
        <end position="757"/>
    </location>
</feature>
<protein>
    <submittedName>
        <fullName evidence="5">Aminomethyltransferase family protein</fullName>
    </submittedName>
</protein>
<organism evidence="5 6">
    <name type="scientific">Methylorubrum populi</name>
    <dbReference type="NCBI Taxonomy" id="223967"/>
    <lineage>
        <taxon>Bacteria</taxon>
        <taxon>Pseudomonadati</taxon>
        <taxon>Pseudomonadota</taxon>
        <taxon>Alphaproteobacteria</taxon>
        <taxon>Hyphomicrobiales</taxon>
        <taxon>Methylobacteriaceae</taxon>
        <taxon>Methylorubrum</taxon>
    </lineage>
</organism>
<dbReference type="SUPFAM" id="SSF101790">
    <property type="entry name" value="Aminomethyltransferase beta-barrel domain"/>
    <property type="match status" value="1"/>
</dbReference>
<feature type="domain" description="DUF1989" evidence="4">
    <location>
        <begin position="174"/>
        <end position="341"/>
    </location>
</feature>
<accession>A0A921E1U8</accession>
<feature type="domain" description="GCVT N-terminal" evidence="2">
    <location>
        <begin position="396"/>
        <end position="657"/>
    </location>
</feature>
<reference evidence="5" key="1">
    <citation type="journal article" date="2021" name="PeerJ">
        <title>Extensive microbial diversity within the chicken gut microbiome revealed by metagenomics and culture.</title>
        <authorList>
            <person name="Gilroy R."/>
            <person name="Ravi A."/>
            <person name="Getino M."/>
            <person name="Pursley I."/>
            <person name="Horton D.L."/>
            <person name="Alikhan N.F."/>
            <person name="Baker D."/>
            <person name="Gharbi K."/>
            <person name="Hall N."/>
            <person name="Watson M."/>
            <person name="Adriaenssens E.M."/>
            <person name="Foster-Nyarko E."/>
            <person name="Jarju S."/>
            <person name="Secka A."/>
            <person name="Antonio M."/>
            <person name="Oren A."/>
            <person name="Chaudhuri R.R."/>
            <person name="La Ragione R."/>
            <person name="Hildebrand F."/>
            <person name="Pallen M.J."/>
        </authorList>
    </citation>
    <scope>NUCLEOTIDE SEQUENCE</scope>
    <source>
        <strain evidence="5">316</strain>
    </source>
</reference>
<dbReference type="Pfam" id="PF08669">
    <property type="entry name" value="GCV_T_C"/>
    <property type="match status" value="1"/>
</dbReference>
<dbReference type="PANTHER" id="PTHR43757">
    <property type="entry name" value="AMINOMETHYLTRANSFERASE"/>
    <property type="match status" value="1"/>
</dbReference>
<feature type="compositionally biased region" description="Low complexity" evidence="1">
    <location>
        <begin position="777"/>
        <end position="789"/>
    </location>
</feature>
<dbReference type="Gene3D" id="3.30.1360.120">
    <property type="entry name" value="Probable tRNA modification gtpase trme, domain 1"/>
    <property type="match status" value="1"/>
</dbReference>
<proteinExistence type="predicted"/>
<dbReference type="InterPro" id="IPR028896">
    <property type="entry name" value="GcvT/YgfZ/DmdA"/>
</dbReference>
<gene>
    <name evidence="5" type="ORF">K8W01_09070</name>
</gene>
<dbReference type="Pfam" id="PF01571">
    <property type="entry name" value="GCV_T"/>
    <property type="match status" value="1"/>
</dbReference>
<name>A0A921E1U8_9HYPH</name>
<dbReference type="InterPro" id="IPR027266">
    <property type="entry name" value="TrmE/GcvT-like"/>
</dbReference>
<evidence type="ECO:0000256" key="1">
    <source>
        <dbReference type="SAM" id="MobiDB-lite"/>
    </source>
</evidence>
<dbReference type="InterPro" id="IPR013977">
    <property type="entry name" value="GcvT_C"/>
</dbReference>
<dbReference type="InterPro" id="IPR029043">
    <property type="entry name" value="GcvT/YgfZ_C"/>
</dbReference>
<reference evidence="5" key="2">
    <citation type="submission" date="2021-09" db="EMBL/GenBank/DDBJ databases">
        <authorList>
            <person name="Gilroy R."/>
        </authorList>
    </citation>
    <scope>NUCLEOTIDE SEQUENCE</scope>
    <source>
        <strain evidence="5">316</strain>
    </source>
</reference>
<sequence>MNQVWFQPALRPEGGTALSPRERAIRVPGGQGCVFAVSAGDALRITDPEGLQSGLLYALAGTFAPVEAGQAPDLAALLDGIGGGAAARTALAAGGIGPSDLAGLVILDGETTAGAAWEGIAARDSLCLLAAPGAAMAPEAQNPPTELHLAIRPKASIVGQAPPPLAPPLQDLRVTAATARAYTVKAGQYIQIIDVDGRQCADFLAFDAAELAQGREFGLDATTTHTLMGTSSPKPGLHAKYFDARMVPLVEVVQDTVGRHDTFMLACSAKYYEDMGYPGHSNCTDNFNAVLAPHGIDARKGWPAINFFYNTIPGTNDRIDMDEPWSRPGDYVLLRALTDLVCATSSCADDIDPANGWCPTDIHVRVYDAACAFPHGMSHRMTPDSEPRLTRETGFHPRTAALTRKIEDYRGFWLPSCFSSAGPIEEYWACRERAVVLDLSALRKFEVIGPDAEALMQLALTRDVRKLAVGQVVYAAMCYEHGGMIDDGTLFRLGPNNFRWICGDAYVGLWLRQLGAQNGLKAWVKDSTDQLHNLSVQGPRARDILAPLLVTPPHQPSLSELKWFRFTVGRLAGVPVVVSRTGYTGELGYEVWCHPSQAVAVWDAIMEAGAPHGLTPAGLAALDMLRIEAGLVFAEYEFCDQTDPFEAGIGFAVAAAKADPYIGKEALDRRRASPHRRLVGLDIAGNEAVGHGDPVYAGRAQVGVVTSAVKSPILRKTIALARLDIAAAKNGGAVEIGKLDGHQKRLAATIVPFPHYDPEKTRVRAEAAPVAAPPPASASDTVATAGIPT</sequence>